<keyword evidence="2" id="KW-1185">Reference proteome</keyword>
<reference evidence="1" key="1">
    <citation type="submission" date="2022-06" db="EMBL/GenBank/DDBJ databases">
        <title>New cyanobacteria of genus Symplocastrum in benthos of Lake Baikal.</title>
        <authorList>
            <person name="Sorokovikova E."/>
            <person name="Tikhonova I."/>
            <person name="Krasnopeev A."/>
            <person name="Evseev P."/>
            <person name="Gladkikh A."/>
            <person name="Belykh O."/>
        </authorList>
    </citation>
    <scope>NUCLEOTIDE SEQUENCE</scope>
    <source>
        <strain evidence="1">BBK-W-15</strain>
    </source>
</reference>
<accession>A0AAE3KN24</accession>
<dbReference type="EMBL" id="JAMZMM010000168">
    <property type="protein sequence ID" value="MCP2730095.1"/>
    <property type="molecule type" value="Genomic_DNA"/>
</dbReference>
<comment type="caution">
    <text evidence="1">The sequence shown here is derived from an EMBL/GenBank/DDBJ whole genome shotgun (WGS) entry which is preliminary data.</text>
</comment>
<evidence type="ECO:0000313" key="2">
    <source>
        <dbReference type="Proteomes" id="UP001204953"/>
    </source>
</evidence>
<sequence length="143" mass="15808">MGKIVDFEKTKAVIMAFEGMMESQVNLGIGDDPDEFALLLGGKRSQMLQIGDDDLYELTTIYNQVMTWVRLGSAGNEPLLYKKLSAVGNLGNGVSATIEAGQIAELQLILQKGDIVIAVEKILLKDIDMLLQWFLINVINYEN</sequence>
<proteinExistence type="predicted"/>
<dbReference type="AlphaFoldDB" id="A0AAE3KN24"/>
<dbReference type="Proteomes" id="UP001204953">
    <property type="component" value="Unassembled WGS sequence"/>
</dbReference>
<gene>
    <name evidence="1" type="ORF">NJ959_16815</name>
</gene>
<name>A0AAE3KN24_9CYAN</name>
<evidence type="ECO:0000313" key="1">
    <source>
        <dbReference type="EMBL" id="MCP2730095.1"/>
    </source>
</evidence>
<dbReference type="RefSeq" id="WP_254012860.1">
    <property type="nucleotide sequence ID" value="NZ_JAMZMM010000168.1"/>
</dbReference>
<protein>
    <submittedName>
        <fullName evidence="1">Uncharacterized protein</fullName>
    </submittedName>
</protein>
<organism evidence="1 2">
    <name type="scientific">Limnofasciculus baicalensis BBK-W-15</name>
    <dbReference type="NCBI Taxonomy" id="2699891"/>
    <lineage>
        <taxon>Bacteria</taxon>
        <taxon>Bacillati</taxon>
        <taxon>Cyanobacteriota</taxon>
        <taxon>Cyanophyceae</taxon>
        <taxon>Coleofasciculales</taxon>
        <taxon>Coleofasciculaceae</taxon>
        <taxon>Limnofasciculus</taxon>
        <taxon>Limnofasciculus baicalensis</taxon>
    </lineage>
</organism>